<dbReference type="RefSeq" id="WP_222981915.1">
    <property type="nucleotide sequence ID" value="NZ_JAINVZ010000033.1"/>
</dbReference>
<evidence type="ECO:0008006" key="3">
    <source>
        <dbReference type="Google" id="ProtNLM"/>
    </source>
</evidence>
<protein>
    <recommendedName>
        <fullName evidence="3">Tautomerase</fullName>
    </recommendedName>
</protein>
<comment type="caution">
    <text evidence="1">The sequence shown here is derived from an EMBL/GenBank/DDBJ whole genome shotgun (WGS) entry which is preliminary data.</text>
</comment>
<reference evidence="1 2" key="1">
    <citation type="submission" date="2021-08" db="EMBL/GenBank/DDBJ databases">
        <title>Streptomyces sp. PTM05 isolated from lichen.</title>
        <authorList>
            <person name="Somphong A."/>
            <person name="Phongsopitanun W."/>
            <person name="Tanasupawat S."/>
        </authorList>
    </citation>
    <scope>NUCLEOTIDE SEQUENCE [LARGE SCALE GENOMIC DNA]</scope>
    <source>
        <strain evidence="1 2">Ptm05</strain>
    </source>
</reference>
<gene>
    <name evidence="1" type="ORF">K7472_29765</name>
</gene>
<dbReference type="EMBL" id="JAINVZ010000033">
    <property type="protein sequence ID" value="MBY8889002.1"/>
    <property type="molecule type" value="Genomic_DNA"/>
</dbReference>
<sequence>MTDNQYLYCKMFVEQGTAASVMATLAAVLKGAFSRHGMTVGGLVVEVRRNPDAHLGLPAGDDFVRWPVLVEADAEEDQDRDVMVATVGMILRALWESGDRAVCACDFEGELPWNGGIDLLRHRDPRP</sequence>
<proteinExistence type="predicted"/>
<accession>A0ABS7R0L6</accession>
<organism evidence="1 2">
    <name type="scientific">Streptantibioticus parmotrematis</name>
    <dbReference type="NCBI Taxonomy" id="2873249"/>
    <lineage>
        <taxon>Bacteria</taxon>
        <taxon>Bacillati</taxon>
        <taxon>Actinomycetota</taxon>
        <taxon>Actinomycetes</taxon>
        <taxon>Kitasatosporales</taxon>
        <taxon>Streptomycetaceae</taxon>
        <taxon>Streptantibioticus</taxon>
    </lineage>
</organism>
<keyword evidence="2" id="KW-1185">Reference proteome</keyword>
<name>A0ABS7R0L6_9ACTN</name>
<dbReference type="Proteomes" id="UP001198565">
    <property type="component" value="Unassembled WGS sequence"/>
</dbReference>
<evidence type="ECO:0000313" key="2">
    <source>
        <dbReference type="Proteomes" id="UP001198565"/>
    </source>
</evidence>
<evidence type="ECO:0000313" key="1">
    <source>
        <dbReference type="EMBL" id="MBY8889002.1"/>
    </source>
</evidence>